<feature type="domain" description="HTH cro/C1-type" evidence="1">
    <location>
        <begin position="76"/>
        <end position="107"/>
    </location>
</feature>
<dbReference type="InterPro" id="IPR022452">
    <property type="entry name" value="MqsA"/>
</dbReference>
<dbReference type="Gene3D" id="1.10.260.40">
    <property type="entry name" value="lambda repressor-like DNA-binding domains"/>
    <property type="match status" value="1"/>
</dbReference>
<gene>
    <name evidence="2" type="ORF">SAMN05421782_11942</name>
</gene>
<dbReference type="NCBIfam" id="TIGR03830">
    <property type="entry name" value="CxxCG_CxxCG_HTH"/>
    <property type="match status" value="1"/>
</dbReference>
<dbReference type="EMBL" id="FNMX01000019">
    <property type="protein sequence ID" value="SDX38484.1"/>
    <property type="molecule type" value="Genomic_DNA"/>
</dbReference>
<name>A0AAX2DTB3_LISIV</name>
<dbReference type="AlphaFoldDB" id="A0AAX2DTB3"/>
<dbReference type="GO" id="GO:0003677">
    <property type="term" value="F:DNA binding"/>
    <property type="evidence" value="ECO:0007669"/>
    <property type="project" value="InterPro"/>
</dbReference>
<dbReference type="SUPFAM" id="SSF47413">
    <property type="entry name" value="lambda repressor-like DNA-binding domains"/>
    <property type="match status" value="1"/>
</dbReference>
<dbReference type="InterPro" id="IPR001387">
    <property type="entry name" value="Cro/C1-type_HTH"/>
</dbReference>
<accession>A0AAX2DTB3</accession>
<dbReference type="InterPro" id="IPR010982">
    <property type="entry name" value="Lambda_DNA-bd_dom_sf"/>
</dbReference>
<dbReference type="InterPro" id="IPR032758">
    <property type="entry name" value="MqsA/HigA-2"/>
</dbReference>
<dbReference type="PROSITE" id="PS50943">
    <property type="entry name" value="HTH_CROC1"/>
    <property type="match status" value="1"/>
</dbReference>
<organism evidence="2 3">
    <name type="scientific">Listeria ivanovii</name>
    <dbReference type="NCBI Taxonomy" id="1638"/>
    <lineage>
        <taxon>Bacteria</taxon>
        <taxon>Bacillati</taxon>
        <taxon>Bacillota</taxon>
        <taxon>Bacilli</taxon>
        <taxon>Bacillales</taxon>
        <taxon>Listeriaceae</taxon>
        <taxon>Listeria</taxon>
    </lineage>
</organism>
<reference evidence="2 3" key="1">
    <citation type="submission" date="2016-10" db="EMBL/GenBank/DDBJ databases">
        <authorList>
            <person name="Varghese N."/>
            <person name="Submissions S."/>
        </authorList>
    </citation>
    <scope>NUCLEOTIDE SEQUENCE [LARGE SCALE GENOMIC DNA]</scope>
    <source>
        <strain evidence="2 3">ATCC 49954</strain>
    </source>
</reference>
<evidence type="ECO:0000259" key="1">
    <source>
        <dbReference type="PROSITE" id="PS50943"/>
    </source>
</evidence>
<dbReference type="Pfam" id="PF15731">
    <property type="entry name" value="MqsA_antitoxin"/>
    <property type="match status" value="1"/>
</dbReference>
<dbReference type="Proteomes" id="UP000183610">
    <property type="component" value="Unassembled WGS sequence"/>
</dbReference>
<proteinExistence type="predicted"/>
<evidence type="ECO:0000313" key="2">
    <source>
        <dbReference type="EMBL" id="SDX38484.1"/>
    </source>
</evidence>
<dbReference type="CDD" id="cd00093">
    <property type="entry name" value="HTH_XRE"/>
    <property type="match status" value="1"/>
</dbReference>
<sequence length="239" mass="27599">MARHFCFECLNETEFKEVEFKEDIEIKGEMFSNTHHYLECENCGVQIENPANLDRNLESDYNLYRKAKNWLTPDEIKSVREQYGLSQRTFATLLGMSHATLSRYEGGALQTDLHNTLFIMANDPNAFHMVMLTNKSKISEDIYKKTENKIINLLKEREGFVYKYVEENIKRMNKKVARIEAQSELAHDYVNTLKVENNRNEAIVLKNKTNAKLKSNDKNSLASTLASLFKGGKTNGNNI</sequence>
<evidence type="ECO:0000313" key="3">
    <source>
        <dbReference type="Proteomes" id="UP000183610"/>
    </source>
</evidence>
<protein>
    <submittedName>
        <fullName evidence="2">Zinc finger/helix-turn-helix protein, YgiT family</fullName>
    </submittedName>
</protein>
<dbReference type="RefSeq" id="WP_003719516.1">
    <property type="nucleotide sequence ID" value="NZ_FNMX01000019.1"/>
</dbReference>
<comment type="caution">
    <text evidence="2">The sequence shown here is derived from an EMBL/GenBank/DDBJ whole genome shotgun (WGS) entry which is preliminary data.</text>
</comment>